<evidence type="ECO:0000259" key="4">
    <source>
        <dbReference type="PROSITE" id="PS50097"/>
    </source>
</evidence>
<dbReference type="InterPro" id="IPR015915">
    <property type="entry name" value="Kelch-typ_b-propeller"/>
</dbReference>
<dbReference type="InterPro" id="IPR011333">
    <property type="entry name" value="SKP1/BTB/POZ_sf"/>
</dbReference>
<dbReference type="PANTHER" id="PTHR45632:SF5">
    <property type="entry name" value="KELCH-LIKE PROTEIN 22"/>
    <property type="match status" value="1"/>
</dbReference>
<keyword evidence="2" id="KW-0677">Repeat</keyword>
<name>A0A6A4X670_AMPAM</name>
<organism evidence="5 6">
    <name type="scientific">Amphibalanus amphitrite</name>
    <name type="common">Striped barnacle</name>
    <name type="synonym">Balanus amphitrite</name>
    <dbReference type="NCBI Taxonomy" id="1232801"/>
    <lineage>
        <taxon>Eukaryota</taxon>
        <taxon>Metazoa</taxon>
        <taxon>Ecdysozoa</taxon>
        <taxon>Arthropoda</taxon>
        <taxon>Crustacea</taxon>
        <taxon>Multicrustacea</taxon>
        <taxon>Cirripedia</taxon>
        <taxon>Thoracica</taxon>
        <taxon>Thoracicalcarea</taxon>
        <taxon>Balanomorpha</taxon>
        <taxon>Balanoidea</taxon>
        <taxon>Balanidae</taxon>
        <taxon>Amphibalaninae</taxon>
        <taxon>Amphibalanus</taxon>
    </lineage>
</organism>
<dbReference type="Gene3D" id="3.30.710.10">
    <property type="entry name" value="Potassium Channel Kv1.1, Chain A"/>
    <property type="match status" value="1"/>
</dbReference>
<dbReference type="Pfam" id="PF01344">
    <property type="entry name" value="Kelch_1"/>
    <property type="match status" value="2"/>
</dbReference>
<keyword evidence="3" id="KW-0009">Actin-binding</keyword>
<dbReference type="AlphaFoldDB" id="A0A6A4X670"/>
<dbReference type="InterPro" id="IPR000210">
    <property type="entry name" value="BTB/POZ_dom"/>
</dbReference>
<dbReference type="PANTHER" id="PTHR45632">
    <property type="entry name" value="LD33804P"/>
    <property type="match status" value="1"/>
</dbReference>
<proteinExistence type="predicted"/>
<sequence length="477" mass="53057">MLPSPGRSVRQRRHAQGGAYAARAAGAAAAAPLPQWDDWSGSFLQPFRPITWMSNTLPRRASVSSTLCLSEGSLEDLEHDLAAADEYNYNNIGHPKAVLEGLNELRDDAVFCDVIIRVGEQTFPAHKCVLAAFSPYFKAMFTSQLKECHDREVTLKDIEPIMLETLLQFAYTGTVSITQGNVQNLMAASNLLQVLSVRDACSLFMEKHMDASNCLGIHCFAETMNCERLQRLAKEFALSNFPDVSSHEEFLNLSLPKLVEFVSSDELQVAREEDVFTAVLNWFNHQPDARKEGFYKVLENVRLPLLSPYFLHDCVSKQKVVRTSPECQTLLEEARLYHLLPDRRGDMQGARTRPRKNAELVDVIVCAGGEDDRVVLRCMEGFNPADGQWASLGNLPFAVSKHGAVVTGKNVLYFAGGEFPDGNASNRLLRFDPQLNKWEEMASMAFARSELGLAVLDGFLYAAGGWDGSARLDSVER</sequence>
<dbReference type="Proteomes" id="UP000440578">
    <property type="component" value="Unassembled WGS sequence"/>
</dbReference>
<accession>A0A6A4X670</accession>
<gene>
    <name evidence="5" type="primary">KLHL20</name>
    <name evidence="5" type="ORF">FJT64_019106</name>
</gene>
<evidence type="ECO:0000256" key="1">
    <source>
        <dbReference type="ARBA" id="ARBA00022441"/>
    </source>
</evidence>
<feature type="domain" description="BTB" evidence="4">
    <location>
        <begin position="112"/>
        <end position="179"/>
    </location>
</feature>
<reference evidence="5 6" key="1">
    <citation type="submission" date="2019-07" db="EMBL/GenBank/DDBJ databases">
        <title>Draft genome assembly of a fouling barnacle, Amphibalanus amphitrite (Darwin, 1854): The first reference genome for Thecostraca.</title>
        <authorList>
            <person name="Kim W."/>
        </authorList>
    </citation>
    <scope>NUCLEOTIDE SEQUENCE [LARGE SCALE GENOMIC DNA]</scope>
    <source>
        <strain evidence="5">SNU_AA5</strain>
        <tissue evidence="5">Soma without cirri and trophi</tissue>
    </source>
</reference>
<dbReference type="Gene3D" id="2.120.10.80">
    <property type="entry name" value="Kelch-type beta propeller"/>
    <property type="match status" value="1"/>
</dbReference>
<evidence type="ECO:0000313" key="6">
    <source>
        <dbReference type="Proteomes" id="UP000440578"/>
    </source>
</evidence>
<evidence type="ECO:0000313" key="5">
    <source>
        <dbReference type="EMBL" id="KAF0309792.1"/>
    </source>
</evidence>
<dbReference type="SUPFAM" id="SSF54695">
    <property type="entry name" value="POZ domain"/>
    <property type="match status" value="1"/>
</dbReference>
<keyword evidence="6" id="KW-1185">Reference proteome</keyword>
<keyword evidence="1" id="KW-0880">Kelch repeat</keyword>
<dbReference type="InterPro" id="IPR006652">
    <property type="entry name" value="Kelch_1"/>
</dbReference>
<dbReference type="GO" id="GO:0003779">
    <property type="term" value="F:actin binding"/>
    <property type="evidence" value="ECO:0007669"/>
    <property type="project" value="UniProtKB-KW"/>
</dbReference>
<dbReference type="FunFam" id="3.30.710.10:FF:000001">
    <property type="entry name" value="Kelch-like family member 20"/>
    <property type="match status" value="1"/>
</dbReference>
<dbReference type="SMART" id="SM00875">
    <property type="entry name" value="BACK"/>
    <property type="match status" value="1"/>
</dbReference>
<evidence type="ECO:0000256" key="3">
    <source>
        <dbReference type="ARBA" id="ARBA00023203"/>
    </source>
</evidence>
<dbReference type="OrthoDB" id="45365at2759"/>
<dbReference type="Pfam" id="PF00651">
    <property type="entry name" value="BTB"/>
    <property type="match status" value="1"/>
</dbReference>
<comment type="caution">
    <text evidence="5">The sequence shown here is derived from an EMBL/GenBank/DDBJ whole genome shotgun (WGS) entry which is preliminary data.</text>
</comment>
<evidence type="ECO:0000256" key="2">
    <source>
        <dbReference type="ARBA" id="ARBA00022737"/>
    </source>
</evidence>
<dbReference type="SMART" id="SM00612">
    <property type="entry name" value="Kelch"/>
    <property type="match status" value="2"/>
</dbReference>
<dbReference type="InterPro" id="IPR011705">
    <property type="entry name" value="BACK"/>
</dbReference>
<dbReference type="FunFam" id="1.25.40.420:FF:000001">
    <property type="entry name" value="Kelch-like family member 12"/>
    <property type="match status" value="1"/>
</dbReference>
<dbReference type="Pfam" id="PF07707">
    <property type="entry name" value="BACK"/>
    <property type="match status" value="1"/>
</dbReference>
<protein>
    <submittedName>
        <fullName evidence="5">Kelch-like protein 20</fullName>
    </submittedName>
</protein>
<dbReference type="SMART" id="SM00225">
    <property type="entry name" value="BTB"/>
    <property type="match status" value="1"/>
</dbReference>
<dbReference type="EMBL" id="VIIS01000374">
    <property type="protein sequence ID" value="KAF0309792.1"/>
    <property type="molecule type" value="Genomic_DNA"/>
</dbReference>
<dbReference type="Gene3D" id="1.25.40.420">
    <property type="match status" value="1"/>
</dbReference>
<dbReference type="PROSITE" id="PS50097">
    <property type="entry name" value="BTB"/>
    <property type="match status" value="1"/>
</dbReference>
<dbReference type="SUPFAM" id="SSF117281">
    <property type="entry name" value="Kelch motif"/>
    <property type="match status" value="1"/>
</dbReference>